<dbReference type="GO" id="GO:0005886">
    <property type="term" value="C:plasma membrane"/>
    <property type="evidence" value="ECO:0007669"/>
    <property type="project" value="UniProtKB-SubCell"/>
</dbReference>
<evidence type="ECO:0000313" key="3">
    <source>
        <dbReference type="Proteomes" id="UP000243297"/>
    </source>
</evidence>
<feature type="transmembrane region" description="Helical" evidence="1">
    <location>
        <begin position="116"/>
        <end position="139"/>
    </location>
</feature>
<accession>A0A1T4LKH5</accession>
<keyword evidence="1" id="KW-1133">Transmembrane helix</keyword>
<keyword evidence="1" id="KW-0472">Membrane</keyword>
<feature type="transmembrane region" description="Helical" evidence="1">
    <location>
        <begin position="189"/>
        <end position="206"/>
    </location>
</feature>
<feature type="transmembrane region" description="Helical" evidence="1">
    <location>
        <begin position="12"/>
        <end position="33"/>
    </location>
</feature>
<protein>
    <submittedName>
        <fullName evidence="2">ABC-2 family transporter protein</fullName>
    </submittedName>
</protein>
<dbReference type="Proteomes" id="UP000243297">
    <property type="component" value="Unassembled WGS sequence"/>
</dbReference>
<dbReference type="PANTHER" id="PTHR43471:SF12">
    <property type="entry name" value="HYPOTHETICAL MEMBRANE PROTEIN, CONSERVED"/>
    <property type="match status" value="1"/>
</dbReference>
<dbReference type="OrthoDB" id="9800309at2"/>
<keyword evidence="1" id="KW-0812">Transmembrane</keyword>
<proteinExistence type="predicted"/>
<dbReference type="AlphaFoldDB" id="A0A1T4LKH5"/>
<dbReference type="RefSeq" id="WP_078711360.1">
    <property type="nucleotide sequence ID" value="NZ_FUWY01000002.1"/>
</dbReference>
<evidence type="ECO:0000313" key="2">
    <source>
        <dbReference type="EMBL" id="SJZ55229.1"/>
    </source>
</evidence>
<sequence length="266" mass="29774">MNILRKELRLGFKPFMLWIIGLFILDVAGLIKFTGVSEGGASMSAIVDQIPRVVQALIGIVGINIESLSGYYSILGYFVMLCACIYAMFLASNAVNREIVDKTYEFIFTKPRSRGYILSMKLIAGMIYLTLFAVLNILFSYAGLSLLNIKEAITNEILYYSLAIYLVSSLYYAITTLILTILNRPEKGTLYSNIFFFTTFVIGVGVDMLEKPGLLRVFAPLKYFTPAEIINGNFNVAYAMVSIVCISLCAIFAYQYFSKKDFKAVN</sequence>
<evidence type="ECO:0000256" key="1">
    <source>
        <dbReference type="SAM" id="Phobius"/>
    </source>
</evidence>
<name>A0A1T4LKH5_9FIRM</name>
<organism evidence="2 3">
    <name type="scientific">Anaerorhabdus furcosa</name>
    <dbReference type="NCBI Taxonomy" id="118967"/>
    <lineage>
        <taxon>Bacteria</taxon>
        <taxon>Bacillati</taxon>
        <taxon>Bacillota</taxon>
        <taxon>Erysipelotrichia</taxon>
        <taxon>Erysipelotrichales</taxon>
        <taxon>Erysipelotrichaceae</taxon>
        <taxon>Anaerorhabdus</taxon>
    </lineage>
</organism>
<dbReference type="EMBL" id="FUWY01000002">
    <property type="protein sequence ID" value="SJZ55229.1"/>
    <property type="molecule type" value="Genomic_DNA"/>
</dbReference>
<reference evidence="3" key="1">
    <citation type="submission" date="2017-02" db="EMBL/GenBank/DDBJ databases">
        <authorList>
            <person name="Varghese N."/>
            <person name="Submissions S."/>
        </authorList>
    </citation>
    <scope>NUCLEOTIDE SEQUENCE [LARGE SCALE GENOMIC DNA]</scope>
    <source>
        <strain evidence="3">ATCC 25662</strain>
    </source>
</reference>
<dbReference type="GO" id="GO:0140359">
    <property type="term" value="F:ABC-type transporter activity"/>
    <property type="evidence" value="ECO:0007669"/>
    <property type="project" value="InterPro"/>
</dbReference>
<feature type="transmembrane region" description="Helical" evidence="1">
    <location>
        <begin position="236"/>
        <end position="257"/>
    </location>
</feature>
<dbReference type="PANTHER" id="PTHR43471">
    <property type="entry name" value="ABC TRANSPORTER PERMEASE"/>
    <property type="match status" value="1"/>
</dbReference>
<feature type="transmembrane region" description="Helical" evidence="1">
    <location>
        <begin position="159"/>
        <end position="182"/>
    </location>
</feature>
<feature type="transmembrane region" description="Helical" evidence="1">
    <location>
        <begin position="74"/>
        <end position="95"/>
    </location>
</feature>
<dbReference type="STRING" id="118967.SAMN02745191_0934"/>
<gene>
    <name evidence="2" type="ORF">SAMN02745191_0934</name>
</gene>
<keyword evidence="3" id="KW-1185">Reference proteome</keyword>